<accession>A0A967B4Y8</accession>
<dbReference type="InterPro" id="IPR001455">
    <property type="entry name" value="TusA-like"/>
</dbReference>
<dbReference type="Gene3D" id="3.30.110.40">
    <property type="entry name" value="TusA-like domain"/>
    <property type="match status" value="1"/>
</dbReference>
<comment type="caution">
    <text evidence="2">The sequence shown here is derived from an EMBL/GenBank/DDBJ whole genome shotgun (WGS) entry which is preliminary data.</text>
</comment>
<dbReference type="SUPFAM" id="SSF64307">
    <property type="entry name" value="SirA-like"/>
    <property type="match status" value="1"/>
</dbReference>
<reference evidence="2" key="1">
    <citation type="submission" date="2019-11" db="EMBL/GenBank/DDBJ databases">
        <title>Description of new Acetobacter species.</title>
        <authorList>
            <person name="Cleenwerck I."/>
            <person name="Sombolestani A.S."/>
        </authorList>
    </citation>
    <scope>NUCLEOTIDE SEQUENCE</scope>
    <source>
        <strain evidence="2">LMG 1626</strain>
    </source>
</reference>
<keyword evidence="3" id="KW-1185">Reference proteome</keyword>
<proteinExistence type="predicted"/>
<dbReference type="AlphaFoldDB" id="A0A967B4Y8"/>
<dbReference type="Pfam" id="PF01206">
    <property type="entry name" value="TusA"/>
    <property type="match status" value="1"/>
</dbReference>
<dbReference type="Proteomes" id="UP000597459">
    <property type="component" value="Unassembled WGS sequence"/>
</dbReference>
<feature type="domain" description="UPF0033" evidence="1">
    <location>
        <begin position="10"/>
        <end position="78"/>
    </location>
</feature>
<evidence type="ECO:0000313" key="2">
    <source>
        <dbReference type="EMBL" id="NHO52963.1"/>
    </source>
</evidence>
<dbReference type="EMBL" id="WOTH01000004">
    <property type="protein sequence ID" value="NHO52963.1"/>
    <property type="molecule type" value="Genomic_DNA"/>
</dbReference>
<gene>
    <name evidence="2" type="ORF">GOB87_03165</name>
</gene>
<evidence type="ECO:0000313" key="3">
    <source>
        <dbReference type="Proteomes" id="UP000597459"/>
    </source>
</evidence>
<dbReference type="RefSeq" id="WP_166313109.1">
    <property type="nucleotide sequence ID" value="NZ_WOTH01000004.1"/>
</dbReference>
<protein>
    <submittedName>
        <fullName evidence="2">Sulfurtransferase TusA family protein</fullName>
    </submittedName>
</protein>
<evidence type="ECO:0000259" key="1">
    <source>
        <dbReference type="Pfam" id="PF01206"/>
    </source>
</evidence>
<organism evidence="2 3">
    <name type="scientific">Acetobacter estunensis</name>
    <dbReference type="NCBI Taxonomy" id="104097"/>
    <lineage>
        <taxon>Bacteria</taxon>
        <taxon>Pseudomonadati</taxon>
        <taxon>Pseudomonadota</taxon>
        <taxon>Alphaproteobacteria</taxon>
        <taxon>Acetobacterales</taxon>
        <taxon>Acetobacteraceae</taxon>
        <taxon>Acetobacter</taxon>
    </lineage>
</organism>
<dbReference type="InterPro" id="IPR036868">
    <property type="entry name" value="TusA-like_sf"/>
</dbReference>
<sequence length="79" mass="8676">MPDSTEATALDITNETCPMTFVRTRLALDALAKGHLLHVTLKGEEPLRNVTRSTQALGHTVLATENGPDNRHTLTIRKN</sequence>
<name>A0A967B4Y8_9PROT</name>